<accession>A0ABU0JI77</accession>
<evidence type="ECO:0000313" key="5">
    <source>
        <dbReference type="EMBL" id="MDQ0473996.1"/>
    </source>
</evidence>
<dbReference type="Pfam" id="PF00389">
    <property type="entry name" value="2-Hacid_dh"/>
    <property type="match status" value="1"/>
</dbReference>
<dbReference type="InterPro" id="IPR036291">
    <property type="entry name" value="NAD(P)-bd_dom_sf"/>
</dbReference>
<proteinExistence type="inferred from homology"/>
<dbReference type="InterPro" id="IPR043322">
    <property type="entry name" value="CtBP"/>
</dbReference>
<reference evidence="5 6" key="1">
    <citation type="submission" date="2023-07" db="EMBL/GenBank/DDBJ databases">
        <title>Genomic Encyclopedia of Type Strains, Phase IV (KMG-IV): sequencing the most valuable type-strain genomes for metagenomic binning, comparative biology and taxonomic classification.</title>
        <authorList>
            <person name="Goeker M."/>
        </authorList>
    </citation>
    <scope>NUCLEOTIDE SEQUENCE [LARGE SCALE GENOMIC DNA]</scope>
    <source>
        <strain evidence="5 6">DSM 19619</strain>
    </source>
</reference>
<dbReference type="SUPFAM" id="SSF52283">
    <property type="entry name" value="Formate/glycerate dehydrogenase catalytic domain-like"/>
    <property type="match status" value="1"/>
</dbReference>
<sequence length="345" mass="37538">MRIFKVNWYPPQSEELERLFGGLVEFDIDPAREDADYRIDPERCRAADALINCSATHRLPAAVDDFARCRIVVREGVGYDNLDLEAWGARGVPVCNVPDYGTTEVADHAIALMLALTRGTATYGEALKRDPAGGWRFDAAPLIRRHRHATFGVVGLGRIGLAAARRAAAFDMRVVFYDPYLPSGMELALGFERLHALTDLMAASDVVSVHTPLNEETRGFVGAAAFAAAKPGLVLVNTARGPIVDLDALHAALRDGRIAGAGLDVLPREPADAAHPLIHAYAAREPWLEGRLVLTPHAAFYSPDAMRDMQRKAVEVIVAYIRDGRLTNCVNRPFLKAGAPIRASA</sequence>
<dbReference type="PANTHER" id="PTHR46029">
    <property type="entry name" value="C-TERMINAL-BINDING PROTEIN"/>
    <property type="match status" value="1"/>
</dbReference>
<dbReference type="SUPFAM" id="SSF51735">
    <property type="entry name" value="NAD(P)-binding Rossmann-fold domains"/>
    <property type="match status" value="1"/>
</dbReference>
<keyword evidence="1 2" id="KW-0560">Oxidoreductase</keyword>
<dbReference type="Gene3D" id="3.40.50.720">
    <property type="entry name" value="NAD(P)-binding Rossmann-like Domain"/>
    <property type="match status" value="2"/>
</dbReference>
<evidence type="ECO:0000256" key="2">
    <source>
        <dbReference type="RuleBase" id="RU003719"/>
    </source>
</evidence>
<comment type="similarity">
    <text evidence="2">Belongs to the D-isomer specific 2-hydroxyacid dehydrogenase family.</text>
</comment>
<dbReference type="RefSeq" id="WP_307282869.1">
    <property type="nucleotide sequence ID" value="NZ_JAUSVX010000019.1"/>
</dbReference>
<dbReference type="InterPro" id="IPR006140">
    <property type="entry name" value="D-isomer_DH_NAD-bd"/>
</dbReference>
<dbReference type="InterPro" id="IPR051638">
    <property type="entry name" value="CTBP_dehydrogenase"/>
</dbReference>
<dbReference type="EMBL" id="JAUSVX010000019">
    <property type="protein sequence ID" value="MDQ0473996.1"/>
    <property type="molecule type" value="Genomic_DNA"/>
</dbReference>
<protein>
    <submittedName>
        <fullName evidence="5">D-3-phosphoglycerate dehydrogenase/C-terminal binding protein</fullName>
        <ecNumber evidence="5">1.1.1.95</ecNumber>
    </submittedName>
</protein>
<evidence type="ECO:0000313" key="6">
    <source>
        <dbReference type="Proteomes" id="UP001242480"/>
    </source>
</evidence>
<organism evidence="5 6">
    <name type="scientific">Labrys wisconsinensis</name>
    <dbReference type="NCBI Taxonomy" id="425677"/>
    <lineage>
        <taxon>Bacteria</taxon>
        <taxon>Pseudomonadati</taxon>
        <taxon>Pseudomonadota</taxon>
        <taxon>Alphaproteobacteria</taxon>
        <taxon>Hyphomicrobiales</taxon>
        <taxon>Xanthobacteraceae</taxon>
        <taxon>Labrys</taxon>
    </lineage>
</organism>
<dbReference type="PROSITE" id="PS00671">
    <property type="entry name" value="D_2_HYDROXYACID_DH_3"/>
    <property type="match status" value="1"/>
</dbReference>
<dbReference type="Proteomes" id="UP001242480">
    <property type="component" value="Unassembled WGS sequence"/>
</dbReference>
<comment type="caution">
    <text evidence="5">The sequence shown here is derived from an EMBL/GenBank/DDBJ whole genome shotgun (WGS) entry which is preliminary data.</text>
</comment>
<gene>
    <name evidence="5" type="ORF">QO011_007035</name>
</gene>
<dbReference type="GO" id="GO:0004617">
    <property type="term" value="F:phosphoglycerate dehydrogenase activity"/>
    <property type="evidence" value="ECO:0007669"/>
    <property type="project" value="UniProtKB-EC"/>
</dbReference>
<keyword evidence="6" id="KW-1185">Reference proteome</keyword>
<feature type="domain" description="D-isomer specific 2-hydroxyacid dehydrogenase NAD-binding" evidence="4">
    <location>
        <begin position="110"/>
        <end position="299"/>
    </location>
</feature>
<dbReference type="EC" id="1.1.1.95" evidence="5"/>
<name>A0ABU0JI77_9HYPH</name>
<evidence type="ECO:0000256" key="1">
    <source>
        <dbReference type="ARBA" id="ARBA00023002"/>
    </source>
</evidence>
<dbReference type="InterPro" id="IPR029753">
    <property type="entry name" value="D-isomer_DH_CS"/>
</dbReference>
<dbReference type="InterPro" id="IPR006139">
    <property type="entry name" value="D-isomer_2_OHA_DH_cat_dom"/>
</dbReference>
<dbReference type="Pfam" id="PF02826">
    <property type="entry name" value="2-Hacid_dh_C"/>
    <property type="match status" value="1"/>
</dbReference>
<dbReference type="PANTHER" id="PTHR46029:SF7">
    <property type="entry name" value="C-TERMINAL-BINDING PROTEIN"/>
    <property type="match status" value="1"/>
</dbReference>
<dbReference type="CDD" id="cd05299">
    <property type="entry name" value="CtBP_dh"/>
    <property type="match status" value="1"/>
</dbReference>
<feature type="domain" description="D-isomer specific 2-hydroxyacid dehydrogenase catalytic" evidence="3">
    <location>
        <begin position="42"/>
        <end position="331"/>
    </location>
</feature>
<evidence type="ECO:0000259" key="3">
    <source>
        <dbReference type="Pfam" id="PF00389"/>
    </source>
</evidence>
<evidence type="ECO:0000259" key="4">
    <source>
        <dbReference type="Pfam" id="PF02826"/>
    </source>
</evidence>